<organism evidence="2">
    <name type="scientific">Trichuris suis</name>
    <name type="common">pig whipworm</name>
    <dbReference type="NCBI Taxonomy" id="68888"/>
    <lineage>
        <taxon>Eukaryota</taxon>
        <taxon>Metazoa</taxon>
        <taxon>Ecdysozoa</taxon>
        <taxon>Nematoda</taxon>
        <taxon>Enoplea</taxon>
        <taxon>Dorylaimia</taxon>
        <taxon>Trichinellida</taxon>
        <taxon>Trichuridae</taxon>
        <taxon>Trichuris</taxon>
    </lineage>
</organism>
<dbReference type="AlphaFoldDB" id="A0A085MTC5"/>
<name>A0A085MTC5_9BILA</name>
<accession>A0A085MTC5</accession>
<evidence type="ECO:0000313" key="3">
    <source>
        <dbReference type="Proteomes" id="UP000030764"/>
    </source>
</evidence>
<protein>
    <submittedName>
        <fullName evidence="2">Uncharacterized protein</fullName>
    </submittedName>
</protein>
<evidence type="ECO:0000313" key="1">
    <source>
        <dbReference type="EMBL" id="KFD47794.1"/>
    </source>
</evidence>
<dbReference type="Proteomes" id="UP000030758">
    <property type="component" value="Unassembled WGS sequence"/>
</dbReference>
<keyword evidence="3" id="KW-1185">Reference proteome</keyword>
<dbReference type="Proteomes" id="UP000030764">
    <property type="component" value="Unassembled WGS sequence"/>
</dbReference>
<evidence type="ECO:0000313" key="2">
    <source>
        <dbReference type="EMBL" id="KFD60471.1"/>
    </source>
</evidence>
<dbReference type="EMBL" id="KL367665">
    <property type="protein sequence ID" value="KFD60471.1"/>
    <property type="molecule type" value="Genomic_DNA"/>
</dbReference>
<gene>
    <name evidence="1" type="ORF">M513_11344</name>
    <name evidence="2" type="ORF">M514_11344</name>
</gene>
<reference evidence="2 3" key="1">
    <citation type="journal article" date="2014" name="Nat. Genet.">
        <title>Genome and transcriptome of the porcine whipworm Trichuris suis.</title>
        <authorList>
            <person name="Jex A.R."/>
            <person name="Nejsum P."/>
            <person name="Schwarz E.M."/>
            <person name="Hu L."/>
            <person name="Young N.D."/>
            <person name="Hall R.S."/>
            <person name="Korhonen P.K."/>
            <person name="Liao S."/>
            <person name="Thamsborg S."/>
            <person name="Xia J."/>
            <person name="Xu P."/>
            <person name="Wang S."/>
            <person name="Scheerlinck J.P."/>
            <person name="Hofmann A."/>
            <person name="Sternberg P.W."/>
            <person name="Wang J."/>
            <person name="Gasser R.B."/>
        </authorList>
    </citation>
    <scope>NUCLEOTIDE SEQUENCE [LARGE SCALE GENOMIC DNA]</scope>
    <source>
        <strain evidence="2">DCEP-RM93F</strain>
        <strain evidence="1">DCEP-RM93M</strain>
    </source>
</reference>
<dbReference type="EMBL" id="KL363314">
    <property type="protein sequence ID" value="KFD47794.1"/>
    <property type="molecule type" value="Genomic_DNA"/>
</dbReference>
<sequence>MHGSPVLKDVTRFVSGSRTKKFEVETYRLTVEVDNIRTKKLDNLLRNKVLSETFQHRATVHRAMFFRTDMLRVFCDGAYASKRLVSQSSMAEREAVDGRKLSEMLCCGLCWPLCGSCELVA</sequence>
<proteinExistence type="predicted"/>